<evidence type="ECO:0000313" key="5">
    <source>
        <dbReference type="Proteomes" id="UP000664940"/>
    </source>
</evidence>
<feature type="region of interest" description="Disordered" evidence="2">
    <location>
        <begin position="46"/>
        <end position="91"/>
    </location>
</feature>
<evidence type="ECO:0000256" key="1">
    <source>
        <dbReference type="ARBA" id="ARBA00061640"/>
    </source>
</evidence>
<dbReference type="Pfam" id="PF02994">
    <property type="entry name" value="Transposase_22"/>
    <property type="match status" value="1"/>
</dbReference>
<dbReference type="FunFam" id="3.30.70.1820:FF:000002">
    <property type="entry name" value="LINE-1 retrotransposable element ORF1 protein"/>
    <property type="match status" value="1"/>
</dbReference>
<comment type="similarity">
    <text evidence="1">Belongs to the transposase 22 family.</text>
</comment>
<dbReference type="AlphaFoldDB" id="A0A834EQ95"/>
<organism evidence="4 5">
    <name type="scientific">Phyllostomus discolor</name>
    <name type="common">pale spear-nosed bat</name>
    <dbReference type="NCBI Taxonomy" id="89673"/>
    <lineage>
        <taxon>Eukaryota</taxon>
        <taxon>Metazoa</taxon>
        <taxon>Chordata</taxon>
        <taxon>Craniata</taxon>
        <taxon>Vertebrata</taxon>
        <taxon>Euteleostomi</taxon>
        <taxon>Mammalia</taxon>
        <taxon>Eutheria</taxon>
        <taxon>Laurasiatheria</taxon>
        <taxon>Chiroptera</taxon>
        <taxon>Yangochiroptera</taxon>
        <taxon>Phyllostomidae</taxon>
        <taxon>Phyllostominae</taxon>
        <taxon>Phyllostomus</taxon>
    </lineage>
</organism>
<protein>
    <recommendedName>
        <fullName evidence="3">L1 transposable element RRM domain-containing protein</fullName>
    </recommendedName>
</protein>
<dbReference type="PANTHER" id="PTHR11505">
    <property type="entry name" value="L1 TRANSPOSABLE ELEMENT-RELATED"/>
    <property type="match status" value="1"/>
</dbReference>
<proteinExistence type="inferred from homology"/>
<dbReference type="InterPro" id="IPR043636">
    <property type="entry name" value="L1_RRM_dom"/>
</dbReference>
<name>A0A834EQ95_9CHIR</name>
<gene>
    <name evidence="4" type="ORF">HJG60_009803</name>
</gene>
<dbReference type="Proteomes" id="UP000664940">
    <property type="component" value="Unassembled WGS sequence"/>
</dbReference>
<sequence>MEMNRVSDAEFKTQVIRMLKELSEDLNSIKKSQSETKDTLIEVKNNLQGSNSTVDEANNQSNDLAHKEAKNKQSGQQKEKRIQKHEDSVSSLWDNFKHSSIHIIGVPGGEEKEQGLGNLFETIMKENFPNLVKEIAMQVQGAKRVPNKMDAKRRIPRHIMIKMPKVKRDS</sequence>
<evidence type="ECO:0000256" key="2">
    <source>
        <dbReference type="SAM" id="MobiDB-lite"/>
    </source>
</evidence>
<dbReference type="Gene3D" id="3.30.70.1820">
    <property type="entry name" value="L1 transposable element, RRM domain"/>
    <property type="match status" value="1"/>
</dbReference>
<feature type="compositionally biased region" description="Basic and acidic residues" evidence="2">
    <location>
        <begin position="64"/>
        <end position="88"/>
    </location>
</feature>
<feature type="compositionally biased region" description="Polar residues" evidence="2">
    <location>
        <begin position="46"/>
        <end position="63"/>
    </location>
</feature>
<reference evidence="4 5" key="1">
    <citation type="journal article" date="2020" name="Nature">
        <title>Six reference-quality genomes reveal evolution of bat adaptations.</title>
        <authorList>
            <person name="Jebb D."/>
            <person name="Huang Z."/>
            <person name="Pippel M."/>
            <person name="Hughes G.M."/>
            <person name="Lavrichenko K."/>
            <person name="Devanna P."/>
            <person name="Winkler S."/>
            <person name="Jermiin L.S."/>
            <person name="Skirmuntt E.C."/>
            <person name="Katzourakis A."/>
            <person name="Burkitt-Gray L."/>
            <person name="Ray D.A."/>
            <person name="Sullivan K.A.M."/>
            <person name="Roscito J.G."/>
            <person name="Kirilenko B.M."/>
            <person name="Davalos L.M."/>
            <person name="Corthals A.P."/>
            <person name="Power M.L."/>
            <person name="Jones G."/>
            <person name="Ransome R.D."/>
            <person name="Dechmann D.K.N."/>
            <person name="Locatelli A.G."/>
            <person name="Puechmaille S.J."/>
            <person name="Fedrigo O."/>
            <person name="Jarvis E.D."/>
            <person name="Hiller M."/>
            <person name="Vernes S.C."/>
            <person name="Myers E.W."/>
            <person name="Teeling E.C."/>
        </authorList>
    </citation>
    <scope>NUCLEOTIDE SEQUENCE [LARGE SCALE GENOMIC DNA]</scope>
    <source>
        <strain evidence="4">Bat1K_MPI-CBG_1</strain>
    </source>
</reference>
<feature type="domain" description="L1 transposable element RRM" evidence="3">
    <location>
        <begin position="101"/>
        <end position="167"/>
    </location>
</feature>
<evidence type="ECO:0000259" key="3">
    <source>
        <dbReference type="Pfam" id="PF02994"/>
    </source>
</evidence>
<accession>A0A834EQ95</accession>
<dbReference type="EMBL" id="JABVXQ010000002">
    <property type="protein sequence ID" value="KAF6125284.1"/>
    <property type="molecule type" value="Genomic_DNA"/>
</dbReference>
<comment type="caution">
    <text evidence="4">The sequence shown here is derived from an EMBL/GenBank/DDBJ whole genome shotgun (WGS) entry which is preliminary data.</text>
</comment>
<evidence type="ECO:0000313" key="4">
    <source>
        <dbReference type="EMBL" id="KAF6125284.1"/>
    </source>
</evidence>
<dbReference type="InterPro" id="IPR004244">
    <property type="entry name" value="Transposase_22"/>
</dbReference>